<gene>
    <name evidence="1" type="ORF">NPIL_278961</name>
</gene>
<proteinExistence type="predicted"/>
<comment type="caution">
    <text evidence="1">The sequence shown here is derived from an EMBL/GenBank/DDBJ whole genome shotgun (WGS) entry which is preliminary data.</text>
</comment>
<accession>A0A8X6NFU3</accession>
<evidence type="ECO:0000313" key="1">
    <source>
        <dbReference type="EMBL" id="GFT12710.1"/>
    </source>
</evidence>
<reference evidence="1" key="1">
    <citation type="submission" date="2020-08" db="EMBL/GenBank/DDBJ databases">
        <title>Multicomponent nature underlies the extraordinary mechanical properties of spider dragline silk.</title>
        <authorList>
            <person name="Kono N."/>
            <person name="Nakamura H."/>
            <person name="Mori M."/>
            <person name="Yoshida Y."/>
            <person name="Ohtoshi R."/>
            <person name="Malay A.D."/>
            <person name="Moran D.A.P."/>
            <person name="Tomita M."/>
            <person name="Numata K."/>
            <person name="Arakawa K."/>
        </authorList>
    </citation>
    <scope>NUCLEOTIDE SEQUENCE</scope>
</reference>
<feature type="non-terminal residue" evidence="1">
    <location>
        <position position="1"/>
    </location>
</feature>
<sequence>MLMNYLPFLEETKLIQMAIRSAKHLHGQKIPKSYYLCKTEKKLSTAADAEKITVTRFSKEEISFEVTEVGSYLEWEFETKNKDIGFSLNFRRNA</sequence>
<protein>
    <submittedName>
        <fullName evidence="1">Uncharacterized protein</fullName>
    </submittedName>
</protein>
<dbReference type="Gene3D" id="3.40.525.10">
    <property type="entry name" value="CRAL-TRIO lipid binding domain"/>
    <property type="match status" value="1"/>
</dbReference>
<organism evidence="1 2">
    <name type="scientific">Nephila pilipes</name>
    <name type="common">Giant wood spider</name>
    <name type="synonym">Nephila maculata</name>
    <dbReference type="NCBI Taxonomy" id="299642"/>
    <lineage>
        <taxon>Eukaryota</taxon>
        <taxon>Metazoa</taxon>
        <taxon>Ecdysozoa</taxon>
        <taxon>Arthropoda</taxon>
        <taxon>Chelicerata</taxon>
        <taxon>Arachnida</taxon>
        <taxon>Araneae</taxon>
        <taxon>Araneomorphae</taxon>
        <taxon>Entelegynae</taxon>
        <taxon>Araneoidea</taxon>
        <taxon>Nephilidae</taxon>
        <taxon>Nephila</taxon>
    </lineage>
</organism>
<dbReference type="Gene3D" id="2.60.120.680">
    <property type="entry name" value="GOLD domain"/>
    <property type="match status" value="1"/>
</dbReference>
<dbReference type="SUPFAM" id="SSF101576">
    <property type="entry name" value="Supernatant protein factor (SPF), C-terminal domain"/>
    <property type="match status" value="1"/>
</dbReference>
<dbReference type="OrthoDB" id="6459311at2759"/>
<name>A0A8X6NFU3_NEPPI</name>
<dbReference type="EMBL" id="BMAW01104145">
    <property type="protein sequence ID" value="GFT12710.1"/>
    <property type="molecule type" value="Genomic_DNA"/>
</dbReference>
<dbReference type="AlphaFoldDB" id="A0A8X6NFU3"/>
<dbReference type="InterPro" id="IPR036865">
    <property type="entry name" value="CRAL-TRIO_dom_sf"/>
</dbReference>
<dbReference type="Proteomes" id="UP000887013">
    <property type="component" value="Unassembled WGS sequence"/>
</dbReference>
<keyword evidence="2" id="KW-1185">Reference proteome</keyword>
<dbReference type="InterPro" id="IPR036598">
    <property type="entry name" value="GOLD_dom_sf"/>
</dbReference>
<evidence type="ECO:0000313" key="2">
    <source>
        <dbReference type="Proteomes" id="UP000887013"/>
    </source>
</evidence>